<evidence type="ECO:0000313" key="2">
    <source>
        <dbReference type="Proteomes" id="UP000182725"/>
    </source>
</evidence>
<dbReference type="EMBL" id="FNTV01000001">
    <property type="protein sequence ID" value="SEE79081.1"/>
    <property type="molecule type" value="Genomic_DNA"/>
</dbReference>
<protein>
    <submittedName>
        <fullName evidence="1">Uncharacterized protein</fullName>
    </submittedName>
</protein>
<sequence length="70" mass="8001">MSVLSDIVTRVEVNDKRKGEWTMTDLEFIKQIEAVIQAEEDAKSNAMRCPSSGQDVGRIIENFISDKWKI</sequence>
<proteinExistence type="predicted"/>
<reference evidence="1 2" key="1">
    <citation type="submission" date="2016-10" db="EMBL/GenBank/DDBJ databases">
        <authorList>
            <person name="de Groot N.N."/>
        </authorList>
    </citation>
    <scope>NUCLEOTIDE SEQUENCE [LARGE SCALE GENOMIC DNA]</scope>
    <source>
        <strain evidence="1 2">DSM 22274</strain>
    </source>
</reference>
<organism evidence="1 2">
    <name type="scientific">Arthrobacter alpinus</name>
    <dbReference type="NCBI Taxonomy" id="656366"/>
    <lineage>
        <taxon>Bacteria</taxon>
        <taxon>Bacillati</taxon>
        <taxon>Actinomycetota</taxon>
        <taxon>Actinomycetes</taxon>
        <taxon>Micrococcales</taxon>
        <taxon>Micrococcaceae</taxon>
        <taxon>Arthrobacter</taxon>
    </lineage>
</organism>
<gene>
    <name evidence="1" type="ORF">SAMN04489740_2550</name>
</gene>
<evidence type="ECO:0000313" key="1">
    <source>
        <dbReference type="EMBL" id="SEE79081.1"/>
    </source>
</evidence>
<dbReference type="AlphaFoldDB" id="A0A1H5LRR1"/>
<dbReference type="Proteomes" id="UP000182725">
    <property type="component" value="Unassembled WGS sequence"/>
</dbReference>
<accession>A0A1H5LRR1</accession>
<name>A0A1H5LRR1_9MICC</name>